<organism evidence="1 2">
    <name type="scientific">Miniimonas arenae</name>
    <dbReference type="NCBI Taxonomy" id="676201"/>
    <lineage>
        <taxon>Bacteria</taxon>
        <taxon>Bacillati</taxon>
        <taxon>Actinomycetota</taxon>
        <taxon>Actinomycetes</taxon>
        <taxon>Micrococcales</taxon>
        <taxon>Beutenbergiaceae</taxon>
        <taxon>Miniimonas</taxon>
    </lineage>
</organism>
<gene>
    <name evidence="1" type="ORF">FH969_00410</name>
</gene>
<comment type="caution">
    <text evidence="1">The sequence shown here is derived from an EMBL/GenBank/DDBJ whole genome shotgun (WGS) entry which is preliminary data.</text>
</comment>
<evidence type="ECO:0000313" key="1">
    <source>
        <dbReference type="EMBL" id="TNU77271.1"/>
    </source>
</evidence>
<name>A0A5C5BI08_9MICO</name>
<dbReference type="InterPro" id="IPR019660">
    <property type="entry name" value="Put_sensory_transdc_reg_YbjN"/>
</dbReference>
<dbReference type="OrthoDB" id="3256964at2"/>
<accession>A0A5C5BI08</accession>
<reference evidence="1 2" key="1">
    <citation type="submission" date="2019-06" db="EMBL/GenBank/DDBJ databases">
        <title>Draft genome sequence of Miniimonas arenae KCTC 19750T isolated from sea sand.</title>
        <authorList>
            <person name="Park S.-J."/>
        </authorList>
    </citation>
    <scope>NUCLEOTIDE SEQUENCE [LARGE SCALE GENOMIC DNA]</scope>
    <source>
        <strain evidence="1 2">KCTC 19750</strain>
    </source>
</reference>
<dbReference type="Pfam" id="PF10722">
    <property type="entry name" value="YbjN"/>
    <property type="match status" value="1"/>
</dbReference>
<dbReference type="RefSeq" id="WP_139985348.1">
    <property type="nucleotide sequence ID" value="NZ_VENP01000001.1"/>
</dbReference>
<dbReference type="EMBL" id="VENP01000001">
    <property type="protein sequence ID" value="TNU77271.1"/>
    <property type="molecule type" value="Genomic_DNA"/>
</dbReference>
<protein>
    <submittedName>
        <fullName evidence="1">YbjN domain-containing protein</fullName>
    </submittedName>
</protein>
<dbReference type="Proteomes" id="UP000313849">
    <property type="component" value="Unassembled WGS sequence"/>
</dbReference>
<dbReference type="AlphaFoldDB" id="A0A5C5BI08"/>
<proteinExistence type="predicted"/>
<keyword evidence="2" id="KW-1185">Reference proteome</keyword>
<sequence length="138" mass="15653">MTRERLAESMRRREYRYLTDENGDVCGLWAYRLFSFYVVRGSILQVRGRWSRQAGIERLWEVLAFTDSWNATHAHPKVYVRVLDDGRVHVLTETSVTITSGLNDSQLDHQVAVGLAAGTAVFDALDHRYPDPVLTAGG</sequence>
<evidence type="ECO:0000313" key="2">
    <source>
        <dbReference type="Proteomes" id="UP000313849"/>
    </source>
</evidence>